<dbReference type="Gene3D" id="3.20.20.140">
    <property type="entry name" value="Metal-dependent hydrolases"/>
    <property type="match status" value="1"/>
</dbReference>
<dbReference type="EMBL" id="JBHSXS010000034">
    <property type="protein sequence ID" value="MFC6885119.1"/>
    <property type="molecule type" value="Genomic_DNA"/>
</dbReference>
<name>A0ABW2CTR8_9ACTN</name>
<evidence type="ECO:0000259" key="2">
    <source>
        <dbReference type="Pfam" id="PF01979"/>
    </source>
</evidence>
<dbReference type="PANTHER" id="PTHR43794">
    <property type="entry name" value="AMINOHYDROLASE SSNA-RELATED"/>
    <property type="match status" value="1"/>
</dbReference>
<comment type="caution">
    <text evidence="3">The sequence shown here is derived from an EMBL/GenBank/DDBJ whole genome shotgun (WGS) entry which is preliminary data.</text>
</comment>
<dbReference type="SUPFAM" id="SSF51338">
    <property type="entry name" value="Composite domain of metallo-dependent hydrolases"/>
    <property type="match status" value="1"/>
</dbReference>
<reference evidence="4" key="1">
    <citation type="journal article" date="2019" name="Int. J. Syst. Evol. Microbiol.">
        <title>The Global Catalogue of Microorganisms (GCM) 10K type strain sequencing project: providing services to taxonomists for standard genome sequencing and annotation.</title>
        <authorList>
            <consortium name="The Broad Institute Genomics Platform"/>
            <consortium name="The Broad Institute Genome Sequencing Center for Infectious Disease"/>
            <person name="Wu L."/>
            <person name="Ma J."/>
        </authorList>
    </citation>
    <scope>NUCLEOTIDE SEQUENCE [LARGE SCALE GENOMIC DNA]</scope>
    <source>
        <strain evidence="4">JCM 3369</strain>
    </source>
</reference>
<proteinExistence type="predicted"/>
<dbReference type="RefSeq" id="WP_160824967.1">
    <property type="nucleotide sequence ID" value="NZ_JBHSXE010000001.1"/>
</dbReference>
<dbReference type="Gene3D" id="2.30.40.10">
    <property type="entry name" value="Urease, subunit C, domain 1"/>
    <property type="match status" value="1"/>
</dbReference>
<organism evidence="3 4">
    <name type="scientific">Actinomadura yumaensis</name>
    <dbReference type="NCBI Taxonomy" id="111807"/>
    <lineage>
        <taxon>Bacteria</taxon>
        <taxon>Bacillati</taxon>
        <taxon>Actinomycetota</taxon>
        <taxon>Actinomycetes</taxon>
        <taxon>Streptosporangiales</taxon>
        <taxon>Thermomonosporaceae</taxon>
        <taxon>Actinomadura</taxon>
    </lineage>
</organism>
<evidence type="ECO:0000256" key="1">
    <source>
        <dbReference type="ARBA" id="ARBA00022801"/>
    </source>
</evidence>
<keyword evidence="4" id="KW-1185">Reference proteome</keyword>
<dbReference type="InterPro" id="IPR006680">
    <property type="entry name" value="Amidohydro-rel"/>
</dbReference>
<keyword evidence="1" id="KW-0378">Hydrolase</keyword>
<evidence type="ECO:0000313" key="3">
    <source>
        <dbReference type="EMBL" id="MFC6885119.1"/>
    </source>
</evidence>
<protein>
    <submittedName>
        <fullName evidence="3">Amidohydrolase family protein</fullName>
    </submittedName>
</protein>
<gene>
    <name evidence="3" type="ORF">ACFQKB_35560</name>
</gene>
<dbReference type="Pfam" id="PF01979">
    <property type="entry name" value="Amidohydro_1"/>
    <property type="match status" value="1"/>
</dbReference>
<dbReference type="SUPFAM" id="SSF51556">
    <property type="entry name" value="Metallo-dependent hydrolases"/>
    <property type="match status" value="1"/>
</dbReference>
<sequence length="454" mass="48458">MQTIDLLIQNAHVVTFDDAGTVIPDGAIAVRDGAIADVGPSAELGDRYAPAERVFAHGSIAMPGLVDAHVHTAQTLMRGLITTLGRRGALRVPFWREYYVPFEAMLTPEDMELSGLLAYTNMIANGTTAFWDAGGPHPDAMGRAAVETGIRGLVSLSTMDGGSRIPDSMRTTTEQALQGNLDLVGRWPSGSGERVAASLSLRQIITCSTELVTAMAKAARELDVKIHTHLVEGTYEIDHCLEAFGRRPIDHLIDLGVFDRHLHGAHSVLTAPRDVESYVAHGASACHCALGNPSIGPAPALDMWRRGVAIGLGTDGVNTRGTLDLFQVAHGARTNQQLVYGTPYHDRFAVEPAEPLTIATRGGSRALGLADRIGSLEAGKRADVVLLGLDAADAAASITPEAFLYEAANGRDVHTVFVEGRAVMRDRAFTTVDVAEIRARAAARQRELAARFLP</sequence>
<feature type="domain" description="Amidohydrolase-related" evidence="2">
    <location>
        <begin position="60"/>
        <end position="423"/>
    </location>
</feature>
<dbReference type="InterPro" id="IPR011059">
    <property type="entry name" value="Metal-dep_hydrolase_composite"/>
</dbReference>
<dbReference type="PANTHER" id="PTHR43794:SF11">
    <property type="entry name" value="AMIDOHYDROLASE-RELATED DOMAIN-CONTAINING PROTEIN"/>
    <property type="match status" value="1"/>
</dbReference>
<dbReference type="InterPro" id="IPR050287">
    <property type="entry name" value="MTA/SAH_deaminase"/>
</dbReference>
<dbReference type="Proteomes" id="UP001596380">
    <property type="component" value="Unassembled WGS sequence"/>
</dbReference>
<evidence type="ECO:0000313" key="4">
    <source>
        <dbReference type="Proteomes" id="UP001596380"/>
    </source>
</evidence>
<dbReference type="InterPro" id="IPR032466">
    <property type="entry name" value="Metal_Hydrolase"/>
</dbReference>
<accession>A0ABW2CTR8</accession>